<evidence type="ECO:0000313" key="3">
    <source>
        <dbReference type="Proteomes" id="UP001362999"/>
    </source>
</evidence>
<protein>
    <submittedName>
        <fullName evidence="2">Uncharacterized protein</fullName>
    </submittedName>
</protein>
<feature type="compositionally biased region" description="Basic and acidic residues" evidence="1">
    <location>
        <begin position="198"/>
        <end position="207"/>
    </location>
</feature>
<feature type="compositionally biased region" description="Basic and acidic residues" evidence="1">
    <location>
        <begin position="129"/>
        <end position="148"/>
    </location>
</feature>
<feature type="region of interest" description="Disordered" evidence="1">
    <location>
        <begin position="1"/>
        <end position="30"/>
    </location>
</feature>
<sequence>MAQNSKTKGAKPWAKRQVARLPTSTPVHSPYTGNDFNVHAQLLCSEFLQANLDYHAADNSQALHQHTEMGRKEGVELSGSSAECLSRLKALNGRQGWCREQNSTAPPTVNPSTSYLLDALRTNIAGERAHHAEASHRGSNDIEDESTRTSHANPQARPKYPIPRQTDVSHCIALARPPTVLRLPPSSSKTNPAKRRARAETPRESQRPSHNPHNYFVNIDVKRVKARIGPDDVERSLTQTPRTPQASHPAANLRIPLYPPRPTPTVLKLPTSGSKNAPARRRGQAGTPRGSHSPSSKAYKFLVNIDVPRRRTGVRRRRGFCACLGASSNRSIDLKTSQAGVYITRKPAPVARTKLLVDIDVPRIPMGRGLGELSMVDVDDIHDPSTVDTVTFIRVTIDGKRRARRHASDRMASTSVTPVHSHQRLCTRIRIYKRPLVSHIDPTSANATGNTATGREGT</sequence>
<organism evidence="2 3">
    <name type="scientific">Favolaschia claudopus</name>
    <dbReference type="NCBI Taxonomy" id="2862362"/>
    <lineage>
        <taxon>Eukaryota</taxon>
        <taxon>Fungi</taxon>
        <taxon>Dikarya</taxon>
        <taxon>Basidiomycota</taxon>
        <taxon>Agaricomycotina</taxon>
        <taxon>Agaricomycetes</taxon>
        <taxon>Agaricomycetidae</taxon>
        <taxon>Agaricales</taxon>
        <taxon>Marasmiineae</taxon>
        <taxon>Mycenaceae</taxon>
        <taxon>Favolaschia</taxon>
    </lineage>
</organism>
<feature type="compositionally biased region" description="Polar residues" evidence="1">
    <location>
        <begin position="236"/>
        <end position="246"/>
    </location>
</feature>
<reference evidence="2 3" key="1">
    <citation type="journal article" date="2024" name="J Genomics">
        <title>Draft genome sequencing and assembly of Favolaschia claudopus CIRM-BRFM 2984 isolated from oak limbs.</title>
        <authorList>
            <person name="Navarro D."/>
            <person name="Drula E."/>
            <person name="Chaduli D."/>
            <person name="Cazenave R."/>
            <person name="Ahrendt S."/>
            <person name="Wang J."/>
            <person name="Lipzen A."/>
            <person name="Daum C."/>
            <person name="Barry K."/>
            <person name="Grigoriev I.V."/>
            <person name="Favel A."/>
            <person name="Rosso M.N."/>
            <person name="Martin F."/>
        </authorList>
    </citation>
    <scope>NUCLEOTIDE SEQUENCE [LARGE SCALE GENOMIC DNA]</scope>
    <source>
        <strain evidence="2 3">CIRM-BRFM 2984</strain>
    </source>
</reference>
<feature type="region of interest" description="Disordered" evidence="1">
    <location>
        <begin position="233"/>
        <end position="296"/>
    </location>
</feature>
<evidence type="ECO:0000256" key="1">
    <source>
        <dbReference type="SAM" id="MobiDB-lite"/>
    </source>
</evidence>
<dbReference type="EMBL" id="JAWWNJ010000013">
    <property type="protein sequence ID" value="KAK7042655.1"/>
    <property type="molecule type" value="Genomic_DNA"/>
</dbReference>
<name>A0AAW0CUW8_9AGAR</name>
<proteinExistence type="predicted"/>
<evidence type="ECO:0000313" key="2">
    <source>
        <dbReference type="EMBL" id="KAK7042655.1"/>
    </source>
</evidence>
<comment type="caution">
    <text evidence="2">The sequence shown here is derived from an EMBL/GenBank/DDBJ whole genome shotgun (WGS) entry which is preliminary data.</text>
</comment>
<gene>
    <name evidence="2" type="ORF">R3P38DRAFT_3348588</name>
</gene>
<dbReference type="AlphaFoldDB" id="A0AAW0CUW8"/>
<feature type="region of interest" description="Disordered" evidence="1">
    <location>
        <begin position="129"/>
        <end position="215"/>
    </location>
</feature>
<accession>A0AAW0CUW8</accession>
<dbReference type="Proteomes" id="UP001362999">
    <property type="component" value="Unassembled WGS sequence"/>
</dbReference>
<keyword evidence="3" id="KW-1185">Reference proteome</keyword>